<accession>A0A0E9QUV7</accession>
<evidence type="ECO:0000313" key="1">
    <source>
        <dbReference type="EMBL" id="JAH19878.1"/>
    </source>
</evidence>
<reference evidence="1" key="1">
    <citation type="submission" date="2014-11" db="EMBL/GenBank/DDBJ databases">
        <authorList>
            <person name="Amaro Gonzalez C."/>
        </authorList>
    </citation>
    <scope>NUCLEOTIDE SEQUENCE</scope>
</reference>
<sequence length="25" mass="3020">MWKNLCLVVLYLAQMTQAKITKIYF</sequence>
<organism evidence="1">
    <name type="scientific">Anguilla anguilla</name>
    <name type="common">European freshwater eel</name>
    <name type="synonym">Muraena anguilla</name>
    <dbReference type="NCBI Taxonomy" id="7936"/>
    <lineage>
        <taxon>Eukaryota</taxon>
        <taxon>Metazoa</taxon>
        <taxon>Chordata</taxon>
        <taxon>Craniata</taxon>
        <taxon>Vertebrata</taxon>
        <taxon>Euteleostomi</taxon>
        <taxon>Actinopterygii</taxon>
        <taxon>Neopterygii</taxon>
        <taxon>Teleostei</taxon>
        <taxon>Anguilliformes</taxon>
        <taxon>Anguillidae</taxon>
        <taxon>Anguilla</taxon>
    </lineage>
</organism>
<dbReference type="AlphaFoldDB" id="A0A0E9QUV7"/>
<name>A0A0E9QUV7_ANGAN</name>
<reference evidence="1" key="2">
    <citation type="journal article" date="2015" name="Fish Shellfish Immunol.">
        <title>Early steps in the European eel (Anguilla anguilla)-Vibrio vulnificus interaction in the gills: Role of the RtxA13 toxin.</title>
        <authorList>
            <person name="Callol A."/>
            <person name="Pajuelo D."/>
            <person name="Ebbesson L."/>
            <person name="Teles M."/>
            <person name="MacKenzie S."/>
            <person name="Amaro C."/>
        </authorList>
    </citation>
    <scope>NUCLEOTIDE SEQUENCE</scope>
</reference>
<dbReference type="EMBL" id="GBXM01088699">
    <property type="protein sequence ID" value="JAH19878.1"/>
    <property type="molecule type" value="Transcribed_RNA"/>
</dbReference>
<protein>
    <submittedName>
        <fullName evidence="1">Uncharacterized protein</fullName>
    </submittedName>
</protein>
<proteinExistence type="predicted"/>